<feature type="compositionally biased region" description="Polar residues" evidence="1">
    <location>
        <begin position="14"/>
        <end position="24"/>
    </location>
</feature>
<feature type="region of interest" description="Disordered" evidence="1">
    <location>
        <begin position="1"/>
        <end position="110"/>
    </location>
</feature>
<sequence>MRSGIAGRADAGTQARQFNATPTPATALHAIPDHGTTRLARQPGLRITSRSRGHCCRDDPHANGRAGAASTLARARQMNAWASRSSGQKQDRCTPGVPQLENRRPALGSGHVCHEVRDLGEG</sequence>
<evidence type="ECO:0000313" key="2">
    <source>
        <dbReference type="EMBL" id="KAJ6733280.1"/>
    </source>
</evidence>
<reference evidence="2" key="1">
    <citation type="submission" date="2022-11" db="EMBL/GenBank/DDBJ databases">
        <authorList>
            <person name="Hyden B.L."/>
            <person name="Feng K."/>
            <person name="Yates T."/>
            <person name="Jawdy S."/>
            <person name="Smart L.B."/>
            <person name="Muchero W."/>
        </authorList>
    </citation>
    <scope>NUCLEOTIDE SEQUENCE</scope>
    <source>
        <tissue evidence="2">Shoot tip</tissue>
    </source>
</reference>
<protein>
    <submittedName>
        <fullName evidence="2">Uncharacterized protein</fullName>
    </submittedName>
</protein>
<name>A0A9Q0UNB8_9ROSI</name>
<evidence type="ECO:0000313" key="3">
    <source>
        <dbReference type="Proteomes" id="UP001151752"/>
    </source>
</evidence>
<organism evidence="2 3">
    <name type="scientific">Salix koriyanagi</name>
    <dbReference type="NCBI Taxonomy" id="2511006"/>
    <lineage>
        <taxon>Eukaryota</taxon>
        <taxon>Viridiplantae</taxon>
        <taxon>Streptophyta</taxon>
        <taxon>Embryophyta</taxon>
        <taxon>Tracheophyta</taxon>
        <taxon>Spermatophyta</taxon>
        <taxon>Magnoliopsida</taxon>
        <taxon>eudicotyledons</taxon>
        <taxon>Gunneridae</taxon>
        <taxon>Pentapetalae</taxon>
        <taxon>rosids</taxon>
        <taxon>fabids</taxon>
        <taxon>Malpighiales</taxon>
        <taxon>Salicaceae</taxon>
        <taxon>Saliceae</taxon>
        <taxon>Salix</taxon>
    </lineage>
</organism>
<keyword evidence="3" id="KW-1185">Reference proteome</keyword>
<dbReference type="Proteomes" id="UP001151752">
    <property type="component" value="Chromosome 7"/>
</dbReference>
<dbReference type="EMBL" id="JAPFFM010000011">
    <property type="protein sequence ID" value="KAJ6733280.1"/>
    <property type="molecule type" value="Genomic_DNA"/>
</dbReference>
<comment type="caution">
    <text evidence="2">The sequence shown here is derived from an EMBL/GenBank/DDBJ whole genome shotgun (WGS) entry which is preliminary data.</text>
</comment>
<gene>
    <name evidence="2" type="ORF">OIU74_005108</name>
</gene>
<evidence type="ECO:0000256" key="1">
    <source>
        <dbReference type="SAM" id="MobiDB-lite"/>
    </source>
</evidence>
<accession>A0A9Q0UNB8</accession>
<proteinExistence type="predicted"/>
<dbReference type="AlphaFoldDB" id="A0A9Q0UNB8"/>
<reference evidence="2" key="2">
    <citation type="journal article" date="2023" name="Int. J. Mol. Sci.">
        <title>De Novo Assembly and Annotation of 11 Diverse Shrub Willow (Salix) Genomes Reveals Novel Gene Organization in Sex-Linked Regions.</title>
        <authorList>
            <person name="Hyden B."/>
            <person name="Feng K."/>
            <person name="Yates T.B."/>
            <person name="Jawdy S."/>
            <person name="Cereghino C."/>
            <person name="Smart L.B."/>
            <person name="Muchero W."/>
        </authorList>
    </citation>
    <scope>NUCLEOTIDE SEQUENCE</scope>
    <source>
        <tissue evidence="2">Shoot tip</tissue>
    </source>
</reference>